<evidence type="ECO:0000259" key="3">
    <source>
        <dbReference type="Pfam" id="PF13476"/>
    </source>
</evidence>
<dbReference type="InterPro" id="IPR038729">
    <property type="entry name" value="Rad50/SbcC_AAA"/>
</dbReference>
<feature type="domain" description="Calcineurin-like phosphoesterase" evidence="2">
    <location>
        <begin position="53"/>
        <end position="178"/>
    </location>
</feature>
<name>A0A3G5A2X2_9VIRU</name>
<dbReference type="PANTHER" id="PTHR32114:SF2">
    <property type="entry name" value="ABC TRANSPORTER ABCH.3"/>
    <property type="match status" value="1"/>
</dbReference>
<keyword evidence="4" id="KW-0378">Hydrolase</keyword>
<proteinExistence type="predicted"/>
<feature type="coiled-coil region" evidence="1">
    <location>
        <begin position="729"/>
        <end position="760"/>
    </location>
</feature>
<dbReference type="InterPro" id="IPR027417">
    <property type="entry name" value="P-loop_NTPase"/>
</dbReference>
<gene>
    <name evidence="4" type="ORF">Harvfovirus42_6</name>
</gene>
<evidence type="ECO:0000259" key="2">
    <source>
        <dbReference type="Pfam" id="PF00149"/>
    </source>
</evidence>
<dbReference type="GO" id="GO:0006302">
    <property type="term" value="P:double-strand break repair"/>
    <property type="evidence" value="ECO:0007669"/>
    <property type="project" value="InterPro"/>
</dbReference>
<dbReference type="InterPro" id="IPR029052">
    <property type="entry name" value="Metallo-depent_PP-like"/>
</dbReference>
<reference evidence="4" key="1">
    <citation type="submission" date="2018-10" db="EMBL/GenBank/DDBJ databases">
        <title>Hidden diversity of soil giant viruses.</title>
        <authorList>
            <person name="Schulz F."/>
            <person name="Alteio L."/>
            <person name="Goudeau D."/>
            <person name="Ryan E.M."/>
            <person name="Malmstrom R.R."/>
            <person name="Blanchard J."/>
            <person name="Woyke T."/>
        </authorList>
    </citation>
    <scope>NUCLEOTIDE SEQUENCE</scope>
    <source>
        <strain evidence="4">HAV1</strain>
    </source>
</reference>
<dbReference type="GO" id="GO:0004527">
    <property type="term" value="F:exonuclease activity"/>
    <property type="evidence" value="ECO:0007669"/>
    <property type="project" value="UniProtKB-KW"/>
</dbReference>
<dbReference type="Gene3D" id="3.40.50.300">
    <property type="entry name" value="P-loop containing nucleotide triphosphate hydrolases"/>
    <property type="match status" value="2"/>
</dbReference>
<sequence length="1343" mass="155605">MTESIVKKPARAKKQSKLKTAKDVVLSNVQNTLPENTLATKILKEDGSNPIKTIYHISDVHIENKNTRYGEYKIVFDRLYREIKKDLLGSIIVLTGDIVHNNCNLFSDQVEFLIDFFIELTKLTDLVIIIGNHDTNAANNHLDSISSVIKHIQTEHKLHLLLDNGLYTYNNIIFGVTTMGSKIVTPCDLETDKIKIGLFHGCVGRALTDENFDLGSRSQFKVTDFTSIYDLTMLGDVHRHQYLDAAKTIAYASSLVQRDISEDLFNHGMIKWNIIDKTSEFIRIKNDYGFVQIDLKSNELPPITYEMPKYPQIRISYKNLTREQIEAHIKYLTEKYNAKCTAFENMSELFPEISLASLENNSEQKITDIKSNEGAKKIMLDYLKKESDLDELTLKLIESKIDEMLEDKDHNYNNQDKKFKLLNVEFDNFYIYKEGNFLNFEEMHKIVGIQGESFSGKSTLIDIILFGLYGEVTRPGSQKSDTININKKSMKIKIMFQVNSDVYTIERQRKRMHKSSSEKVTLRKNGEDISKKDITSTNNELKTIICERDIFINICIMLQENSENFVMMSNSDKRKMLCKLLKLDVFSDILVKVNSEIGSKNKEQRNIYDPKKNDKLIDAQLKELTTKKDKLTAEQTELDAKLTIIQSEVDELRTETIEHSIKIKTYEKTQYELIGLKEKFPNIETKMKSIKESLIIQDKEITSLTADHKAKIKELERLNKTNDVTPSNIKLIEKRNQDYQKARQSQLEQLEEKQHTLRSEMIPNNLFKSDITDTKSNLTNQKKKIVGLSNKIGSNDTTLNDLTGKIIDVQITDKLTSNYEKYNAFTVDNESNITELNTIKHQLTEIQKRHQELTDHEYNKDCTACMKNPTTKEILRCIELEGSYNLKINTLNKKLSKINGSIKVLTKDFNKYNEQIEIQENNEQLQTQIEKLSNENKILNLELENLNQKVEISNSILEEYQVYLMNTKLNKELTEQCDVIKKEISQIKLEECTPEYQAYVKLSEQINKLNCNIKEVNYTINNARTKREQNQIALDKLIDQHTKYKDSLEKLSDYELINKKHKSLQAQLSTKEMMRTEFETSLKKIVKDLMQSEVDINRETLSIKDYQTIRDDIEILTKIQRLLDKDGLVDNILSKNVIPKLEATVNNIFSYIADYKVEIKYDKGSIDIIKINKDGKAINISTLSGCESFICNLSFRLALAHWNSYVKCNFMILDESLKYSDNKFISNLPKLFDYMTKHFSWVMIISHDERIIRLYNETIKVERTENGSEVKYGKIGKKVAELIDTESSNDVTDEPIREVNICKAGELKPVKRKRPEKKILVKGKIERTKKQSPEISEIVDELN</sequence>
<feature type="domain" description="Rad50/SbcC-type AAA" evidence="3">
    <location>
        <begin position="425"/>
        <end position="639"/>
    </location>
</feature>
<keyword evidence="4" id="KW-0269">Exonuclease</keyword>
<organism evidence="4">
    <name type="scientific">Harvfovirus sp</name>
    <dbReference type="NCBI Taxonomy" id="2487768"/>
    <lineage>
        <taxon>Viruses</taxon>
        <taxon>Varidnaviria</taxon>
        <taxon>Bamfordvirae</taxon>
        <taxon>Nucleocytoviricota</taxon>
        <taxon>Megaviricetes</taxon>
        <taxon>Imitervirales</taxon>
        <taxon>Mimiviridae</taxon>
        <taxon>Klosneuvirinae</taxon>
    </lineage>
</organism>
<dbReference type="InterPro" id="IPR004843">
    <property type="entry name" value="Calcineurin-like_PHP"/>
</dbReference>
<dbReference type="PANTHER" id="PTHR32114">
    <property type="entry name" value="ABC TRANSPORTER ABCH.3"/>
    <property type="match status" value="1"/>
</dbReference>
<dbReference type="SUPFAM" id="SSF52540">
    <property type="entry name" value="P-loop containing nucleoside triphosphate hydrolases"/>
    <property type="match status" value="1"/>
</dbReference>
<dbReference type="Gene3D" id="3.60.21.10">
    <property type="match status" value="1"/>
</dbReference>
<dbReference type="SUPFAM" id="SSF56300">
    <property type="entry name" value="Metallo-dependent phosphatases"/>
    <property type="match status" value="1"/>
</dbReference>
<keyword evidence="4" id="KW-0540">Nuclease</keyword>
<evidence type="ECO:0000313" key="4">
    <source>
        <dbReference type="EMBL" id="AYV81576.1"/>
    </source>
</evidence>
<dbReference type="GO" id="GO:0016887">
    <property type="term" value="F:ATP hydrolysis activity"/>
    <property type="evidence" value="ECO:0007669"/>
    <property type="project" value="InterPro"/>
</dbReference>
<dbReference type="Pfam" id="PF00149">
    <property type="entry name" value="Metallophos"/>
    <property type="match status" value="1"/>
</dbReference>
<keyword evidence="1" id="KW-0175">Coiled coil</keyword>
<dbReference type="EMBL" id="MK072284">
    <property type="protein sequence ID" value="AYV81576.1"/>
    <property type="molecule type" value="Genomic_DNA"/>
</dbReference>
<feature type="coiled-coil region" evidence="1">
    <location>
        <begin position="902"/>
        <end position="1040"/>
    </location>
</feature>
<dbReference type="Pfam" id="PF13476">
    <property type="entry name" value="AAA_23"/>
    <property type="match status" value="1"/>
</dbReference>
<accession>A0A3G5A2X2</accession>
<protein>
    <submittedName>
        <fullName evidence="4">DNA repair exonuclease</fullName>
    </submittedName>
</protein>
<evidence type="ECO:0000256" key="1">
    <source>
        <dbReference type="SAM" id="Coils"/>
    </source>
</evidence>